<dbReference type="AlphaFoldDB" id="A0A2I0UJE1"/>
<protein>
    <submittedName>
        <fullName evidence="1">Uncharacterized protein</fullName>
    </submittedName>
</protein>
<dbReference type="Proteomes" id="UP000233556">
    <property type="component" value="Unassembled WGS sequence"/>
</dbReference>
<reference evidence="2" key="1">
    <citation type="submission" date="2017-11" db="EMBL/GenBank/DDBJ databases">
        <authorList>
            <person name="Lima N.C."/>
            <person name="Parody-Merino A.M."/>
            <person name="Battley P.F."/>
            <person name="Fidler A.E."/>
            <person name="Prosdocimi F."/>
        </authorList>
    </citation>
    <scope>NUCLEOTIDE SEQUENCE [LARGE SCALE GENOMIC DNA]</scope>
</reference>
<dbReference type="PANTHER" id="PTHR33332">
    <property type="entry name" value="REVERSE TRANSCRIPTASE DOMAIN-CONTAINING PROTEIN"/>
    <property type="match status" value="1"/>
</dbReference>
<reference evidence="2" key="2">
    <citation type="submission" date="2017-12" db="EMBL/GenBank/DDBJ databases">
        <title>Genome sequence of the Bar-tailed Godwit (Limosa lapponica baueri).</title>
        <authorList>
            <person name="Lima N.C.B."/>
            <person name="Parody-Merino A.M."/>
            <person name="Battley P.F."/>
            <person name="Fidler A.E."/>
            <person name="Prosdocimi F."/>
        </authorList>
    </citation>
    <scope>NUCLEOTIDE SEQUENCE [LARGE SCALE GENOMIC DNA]</scope>
</reference>
<evidence type="ECO:0000313" key="1">
    <source>
        <dbReference type="EMBL" id="PKU46153.1"/>
    </source>
</evidence>
<name>A0A2I0UJE1_LIMLA</name>
<gene>
    <name evidence="1" type="ORF">llap_3534</name>
</gene>
<organism evidence="1 2">
    <name type="scientific">Limosa lapponica baueri</name>
    <dbReference type="NCBI Taxonomy" id="1758121"/>
    <lineage>
        <taxon>Eukaryota</taxon>
        <taxon>Metazoa</taxon>
        <taxon>Chordata</taxon>
        <taxon>Craniata</taxon>
        <taxon>Vertebrata</taxon>
        <taxon>Euteleostomi</taxon>
        <taxon>Archelosauria</taxon>
        <taxon>Archosauria</taxon>
        <taxon>Dinosauria</taxon>
        <taxon>Saurischia</taxon>
        <taxon>Theropoda</taxon>
        <taxon>Coelurosauria</taxon>
        <taxon>Aves</taxon>
        <taxon>Neognathae</taxon>
        <taxon>Neoaves</taxon>
        <taxon>Charadriiformes</taxon>
        <taxon>Scolopacidae</taxon>
        <taxon>Limosa</taxon>
    </lineage>
</organism>
<evidence type="ECO:0000313" key="2">
    <source>
        <dbReference type="Proteomes" id="UP000233556"/>
    </source>
</evidence>
<keyword evidence="2" id="KW-1185">Reference proteome</keyword>
<dbReference type="EMBL" id="KZ505725">
    <property type="protein sequence ID" value="PKU46153.1"/>
    <property type="molecule type" value="Genomic_DNA"/>
</dbReference>
<accession>A0A2I0UJE1</accession>
<proteinExistence type="predicted"/>
<sequence>MNPGLEEIFLVACSDQLPIGSASLIYAEQHHWHKTGKQLCREGPGGPVDNKLTVSQQCALEALAKKPNGLLECIKKSVDSRLKKVILPIYSVLVKPHLEYCIQFWAPQFKKGKELLERVR</sequence>